<keyword evidence="7 9" id="KW-0472">Membrane</keyword>
<evidence type="ECO:0000259" key="10">
    <source>
        <dbReference type="Pfam" id="PF04290"/>
    </source>
</evidence>
<evidence type="ECO:0000256" key="7">
    <source>
        <dbReference type="ARBA" id="ARBA00023136"/>
    </source>
</evidence>
<evidence type="ECO:0000313" key="11">
    <source>
        <dbReference type="EMBL" id="MDR5874622.1"/>
    </source>
</evidence>
<evidence type="ECO:0000256" key="2">
    <source>
        <dbReference type="ARBA" id="ARBA00022448"/>
    </source>
</evidence>
<dbReference type="PANTHER" id="PTHR35011">
    <property type="entry name" value="2,3-DIKETO-L-GULONATE TRAP TRANSPORTER SMALL PERMEASE PROTEIN YIAM"/>
    <property type="match status" value="1"/>
</dbReference>
<evidence type="ECO:0000256" key="1">
    <source>
        <dbReference type="ARBA" id="ARBA00004429"/>
    </source>
</evidence>
<keyword evidence="4 9" id="KW-0997">Cell inner membrane</keyword>
<dbReference type="PANTHER" id="PTHR35011:SF2">
    <property type="entry name" value="2,3-DIKETO-L-GULONATE TRAP TRANSPORTER SMALL PERMEASE PROTEIN YIAM"/>
    <property type="match status" value="1"/>
</dbReference>
<evidence type="ECO:0000256" key="6">
    <source>
        <dbReference type="ARBA" id="ARBA00022989"/>
    </source>
</evidence>
<feature type="transmembrane region" description="Helical" evidence="9">
    <location>
        <begin position="12"/>
        <end position="38"/>
    </location>
</feature>
<proteinExistence type="inferred from homology"/>
<protein>
    <recommendedName>
        <fullName evidence="9">TRAP transporter small permease protein</fullName>
    </recommendedName>
</protein>
<comment type="similarity">
    <text evidence="8 9">Belongs to the TRAP transporter small permease family.</text>
</comment>
<keyword evidence="6 9" id="KW-1133">Transmembrane helix</keyword>
<dbReference type="Proteomes" id="UP001269267">
    <property type="component" value="Unassembled WGS sequence"/>
</dbReference>
<comment type="function">
    <text evidence="9">Part of the tripartite ATP-independent periplasmic (TRAP) transport system.</text>
</comment>
<reference evidence="11 12" key="1">
    <citation type="submission" date="2023-04" db="EMBL/GenBank/DDBJ databases">
        <title>A long-awaited taxogenomic arrangement of the family Halomonadaceae.</title>
        <authorList>
            <person name="De La Haba R."/>
            <person name="Chuvochina M."/>
            <person name="Wittouck S."/>
            <person name="Arahal D.R."/>
            <person name="Sanchez-Porro C."/>
            <person name="Hugenholtz P."/>
            <person name="Ventosa A."/>
        </authorList>
    </citation>
    <scope>NUCLEOTIDE SEQUENCE [LARGE SCALE GENOMIC DNA]</scope>
    <source>
        <strain evidence="11 12">DSM 18042</strain>
    </source>
</reference>
<feature type="transmembrane region" description="Helical" evidence="9">
    <location>
        <begin position="50"/>
        <end position="68"/>
    </location>
</feature>
<dbReference type="Pfam" id="PF04290">
    <property type="entry name" value="DctQ"/>
    <property type="match status" value="1"/>
</dbReference>
<organism evidence="11 12">
    <name type="scientific">Vreelandella gomseomensis</name>
    <dbReference type="NCBI Taxonomy" id="370766"/>
    <lineage>
        <taxon>Bacteria</taxon>
        <taxon>Pseudomonadati</taxon>
        <taxon>Pseudomonadota</taxon>
        <taxon>Gammaproteobacteria</taxon>
        <taxon>Oceanospirillales</taxon>
        <taxon>Halomonadaceae</taxon>
        <taxon>Vreelandella</taxon>
    </lineage>
</organism>
<comment type="subunit">
    <text evidence="9">The complex comprises the extracytoplasmic solute receptor protein and the two transmembrane proteins.</text>
</comment>
<comment type="subcellular location">
    <subcellularLocation>
        <location evidence="1 9">Cell inner membrane</location>
        <topology evidence="1 9">Multi-pass membrane protein</topology>
    </subcellularLocation>
</comment>
<evidence type="ECO:0000256" key="5">
    <source>
        <dbReference type="ARBA" id="ARBA00022692"/>
    </source>
</evidence>
<name>A0ABU1GAV4_9GAMM</name>
<accession>A0ABU1GAV4</accession>
<feature type="transmembrane region" description="Helical" evidence="9">
    <location>
        <begin position="89"/>
        <end position="111"/>
    </location>
</feature>
<feature type="domain" description="Tripartite ATP-independent periplasmic transporters DctQ component" evidence="10">
    <location>
        <begin position="26"/>
        <end position="157"/>
    </location>
</feature>
<feature type="transmembrane region" description="Helical" evidence="9">
    <location>
        <begin position="131"/>
        <end position="150"/>
    </location>
</feature>
<dbReference type="EMBL" id="JARWAI010000004">
    <property type="protein sequence ID" value="MDR5874622.1"/>
    <property type="molecule type" value="Genomic_DNA"/>
</dbReference>
<dbReference type="InterPro" id="IPR007387">
    <property type="entry name" value="TRAP_DctQ"/>
</dbReference>
<sequence length="162" mass="17789">MTSSKLNLTSLIGCVNGMTIFGGIALTGLMLAQVIMRYVMESGFLGVEEIGVLLGVWFYFLGMALATRSGEQIRGGIANLLVTSSRGKWFLALYETGFTLVANAVFCWLALQYTLSLFESGRTSTYMSWPTWLWAAAMACGFLLATLFTLQQCLRLIGEHRA</sequence>
<dbReference type="InterPro" id="IPR055348">
    <property type="entry name" value="DctQ"/>
</dbReference>
<evidence type="ECO:0000256" key="9">
    <source>
        <dbReference type="RuleBase" id="RU369079"/>
    </source>
</evidence>
<evidence type="ECO:0000256" key="8">
    <source>
        <dbReference type="ARBA" id="ARBA00038436"/>
    </source>
</evidence>
<comment type="caution">
    <text evidence="11">The sequence shown here is derived from an EMBL/GenBank/DDBJ whole genome shotgun (WGS) entry which is preliminary data.</text>
</comment>
<keyword evidence="12" id="KW-1185">Reference proteome</keyword>
<keyword evidence="5 9" id="KW-0812">Transmembrane</keyword>
<evidence type="ECO:0000256" key="3">
    <source>
        <dbReference type="ARBA" id="ARBA00022475"/>
    </source>
</evidence>
<evidence type="ECO:0000313" key="12">
    <source>
        <dbReference type="Proteomes" id="UP001269267"/>
    </source>
</evidence>
<gene>
    <name evidence="11" type="ORF">QC815_06755</name>
</gene>
<dbReference type="RefSeq" id="WP_309767646.1">
    <property type="nucleotide sequence ID" value="NZ_JARWAI010000004.1"/>
</dbReference>
<keyword evidence="3" id="KW-1003">Cell membrane</keyword>
<keyword evidence="2 9" id="KW-0813">Transport</keyword>
<evidence type="ECO:0000256" key="4">
    <source>
        <dbReference type="ARBA" id="ARBA00022519"/>
    </source>
</evidence>